<evidence type="ECO:0000313" key="3">
    <source>
        <dbReference type="EMBL" id="TKI70643.1"/>
    </source>
</evidence>
<feature type="transmembrane region" description="Helical" evidence="1">
    <location>
        <begin position="91"/>
        <end position="114"/>
    </location>
</feature>
<gene>
    <name evidence="3" type="ORF">FC756_07030</name>
</gene>
<dbReference type="InterPro" id="IPR012429">
    <property type="entry name" value="HGSNAT_cat"/>
</dbReference>
<feature type="domain" description="Heparan-alpha-glucosaminide N-acetyltransferase catalytic" evidence="2">
    <location>
        <begin position="18"/>
        <end position="228"/>
    </location>
</feature>
<feature type="transmembrane region" description="Helical" evidence="1">
    <location>
        <begin position="126"/>
        <end position="147"/>
    </location>
</feature>
<dbReference type="AlphaFoldDB" id="A0A4V5TM68"/>
<keyword evidence="1" id="KW-0472">Membrane</keyword>
<keyword evidence="1" id="KW-0812">Transmembrane</keyword>
<name>A0A4V5TM68_9BACI</name>
<organism evidence="3 4">
    <name type="scientific">Lysinibacillus mangiferihumi</name>
    <dbReference type="NCBI Taxonomy" id="1130819"/>
    <lineage>
        <taxon>Bacteria</taxon>
        <taxon>Bacillati</taxon>
        <taxon>Bacillota</taxon>
        <taxon>Bacilli</taxon>
        <taxon>Bacillales</taxon>
        <taxon>Bacillaceae</taxon>
        <taxon>Lysinibacillus</taxon>
    </lineage>
</organism>
<feature type="transmembrane region" description="Helical" evidence="1">
    <location>
        <begin position="198"/>
        <end position="219"/>
    </location>
</feature>
<evidence type="ECO:0000259" key="2">
    <source>
        <dbReference type="Pfam" id="PF07786"/>
    </source>
</evidence>
<feature type="transmembrane region" description="Helical" evidence="1">
    <location>
        <begin position="269"/>
        <end position="286"/>
    </location>
</feature>
<reference evidence="3 4" key="1">
    <citation type="submission" date="2019-04" db="EMBL/GenBank/DDBJ databases">
        <title>Lysinibacillus genome sequencing.</title>
        <authorList>
            <person name="Dunlap C."/>
        </authorList>
    </citation>
    <scope>NUCLEOTIDE SEQUENCE [LARGE SCALE GENOMIC DNA]</scope>
    <source>
        <strain evidence="3 4">CCTCC AB 2010389</strain>
    </source>
</reference>
<protein>
    <submittedName>
        <fullName evidence="3">DUF1624 domain-containing protein</fullName>
    </submittedName>
</protein>
<feature type="transmembrane region" description="Helical" evidence="1">
    <location>
        <begin position="58"/>
        <end position="79"/>
    </location>
</feature>
<feature type="transmembrane region" description="Helical" evidence="1">
    <location>
        <begin position="231"/>
        <end position="249"/>
    </location>
</feature>
<evidence type="ECO:0000256" key="1">
    <source>
        <dbReference type="SAM" id="Phobius"/>
    </source>
</evidence>
<keyword evidence="1" id="KW-1133">Transmembrane helix</keyword>
<dbReference type="Proteomes" id="UP000308744">
    <property type="component" value="Unassembled WGS sequence"/>
</dbReference>
<evidence type="ECO:0000313" key="4">
    <source>
        <dbReference type="Proteomes" id="UP000308744"/>
    </source>
</evidence>
<feature type="transmembrane region" description="Helical" evidence="1">
    <location>
        <begin position="331"/>
        <end position="351"/>
    </location>
</feature>
<dbReference type="EMBL" id="SZPU01000020">
    <property type="protein sequence ID" value="TKI70643.1"/>
    <property type="molecule type" value="Genomic_DNA"/>
</dbReference>
<keyword evidence="4" id="KW-1185">Reference proteome</keyword>
<sequence>MSNETISGGKKLLYSPKRQLELDIAKGLAVLCMIAVHVQSNLSKTEIIYSGFGGIIEFLGTLPAAPVFMFLLGTGAVYSRNNNLTKNIERGVKILILGYILNILRTIIIFLPLIVSGEWKNQIDNIIPSLITVDILQFAGLAIIFIGFIKKLELSIPKIIALAVAISSINYIMISFQTKSYFLGAITGVLWGSSEWSSFPFITWIFYPLIGYCFGIVLKNAISKEDFYKKSLLYSVIILVSLIVVSIYFKIDSGLLTETSYAHHTLFNNFLYTSFVVAWISCLYYISKISPLYLNNMLARWSKNVNSIYIIHWILISILIAVVGLNKLGFFVAMMAVTIICIASDMIAQNYKKMNLAIRKQ</sequence>
<dbReference type="RefSeq" id="WP_107894464.1">
    <property type="nucleotide sequence ID" value="NZ_PYWM01000003.1"/>
</dbReference>
<comment type="caution">
    <text evidence="3">The sequence shown here is derived from an EMBL/GenBank/DDBJ whole genome shotgun (WGS) entry which is preliminary data.</text>
</comment>
<dbReference type="Pfam" id="PF07786">
    <property type="entry name" value="HGSNAT_cat"/>
    <property type="match status" value="1"/>
</dbReference>
<feature type="transmembrane region" description="Helical" evidence="1">
    <location>
        <begin position="159"/>
        <end position="178"/>
    </location>
</feature>
<feature type="transmembrane region" description="Helical" evidence="1">
    <location>
        <begin position="307"/>
        <end position="325"/>
    </location>
</feature>
<accession>A0A4V5TM68</accession>
<proteinExistence type="predicted"/>